<dbReference type="GO" id="GO:0020037">
    <property type="term" value="F:heme binding"/>
    <property type="evidence" value="ECO:0007669"/>
    <property type="project" value="InterPro"/>
</dbReference>
<sequence>MFLLLTPILIIIISYFLWNVYKNQKTHKLNLPPGSFGWPFIGETLALLHANWDGVPERFVRERVEKYGSPLVFKTSLLGDRMAVLCGPAGNKFLFGNENKLVGVWWPLSVQKIFGRCLITIRGDEAKWMRKMLLSYLGPDAFATHYAAAMDVVTRRHIEVHWRDWCWVEGFWDFGFGPAWAWGPL</sequence>
<dbReference type="SUPFAM" id="SSF48264">
    <property type="entry name" value="Cytochrome P450"/>
    <property type="match status" value="1"/>
</dbReference>
<dbReference type="InterPro" id="IPR036396">
    <property type="entry name" value="Cyt_P450_sf"/>
</dbReference>
<evidence type="ECO:0000313" key="5">
    <source>
        <dbReference type="Proteomes" id="UP001229421"/>
    </source>
</evidence>
<evidence type="ECO:0008006" key="6">
    <source>
        <dbReference type="Google" id="ProtNLM"/>
    </source>
</evidence>
<evidence type="ECO:0000256" key="2">
    <source>
        <dbReference type="ARBA" id="ARBA00023004"/>
    </source>
</evidence>
<evidence type="ECO:0000256" key="1">
    <source>
        <dbReference type="ARBA" id="ARBA00022723"/>
    </source>
</evidence>
<dbReference type="PANTHER" id="PTHR24286:SF209">
    <property type="entry name" value="BETA-AMYRIN 28-OXIDASE-LIKE"/>
    <property type="match status" value="1"/>
</dbReference>
<accession>A0AAD8NJB7</accession>
<dbReference type="GO" id="GO:0004497">
    <property type="term" value="F:monooxygenase activity"/>
    <property type="evidence" value="ECO:0007669"/>
    <property type="project" value="InterPro"/>
</dbReference>
<keyword evidence="3" id="KW-0472">Membrane</keyword>
<keyword evidence="3" id="KW-0812">Transmembrane</keyword>
<keyword evidence="5" id="KW-1185">Reference proteome</keyword>
<evidence type="ECO:0000256" key="3">
    <source>
        <dbReference type="SAM" id="Phobius"/>
    </source>
</evidence>
<keyword evidence="2" id="KW-0408">Iron</keyword>
<evidence type="ECO:0000313" key="4">
    <source>
        <dbReference type="EMBL" id="KAK1411047.1"/>
    </source>
</evidence>
<protein>
    <recommendedName>
        <fullName evidence="6">Cytochrome P450</fullName>
    </recommendedName>
</protein>
<dbReference type="GO" id="GO:0016125">
    <property type="term" value="P:sterol metabolic process"/>
    <property type="evidence" value="ECO:0007669"/>
    <property type="project" value="TreeGrafter"/>
</dbReference>
<dbReference type="Gene3D" id="1.10.630.10">
    <property type="entry name" value="Cytochrome P450"/>
    <property type="match status" value="1"/>
</dbReference>
<keyword evidence="3" id="KW-1133">Transmembrane helix</keyword>
<dbReference type="GO" id="GO:0005506">
    <property type="term" value="F:iron ion binding"/>
    <property type="evidence" value="ECO:0007669"/>
    <property type="project" value="InterPro"/>
</dbReference>
<proteinExistence type="predicted"/>
<dbReference type="PANTHER" id="PTHR24286">
    <property type="entry name" value="CYTOCHROME P450 26"/>
    <property type="match status" value="1"/>
</dbReference>
<name>A0AAD8NJB7_TARER</name>
<dbReference type="EMBL" id="JAUHHV010000010">
    <property type="protein sequence ID" value="KAK1411047.1"/>
    <property type="molecule type" value="Genomic_DNA"/>
</dbReference>
<gene>
    <name evidence="4" type="ORF">QVD17_37591</name>
</gene>
<reference evidence="4" key="1">
    <citation type="journal article" date="2023" name="bioRxiv">
        <title>Improved chromosome-level genome assembly for marigold (Tagetes erecta).</title>
        <authorList>
            <person name="Jiang F."/>
            <person name="Yuan L."/>
            <person name="Wang S."/>
            <person name="Wang H."/>
            <person name="Xu D."/>
            <person name="Wang A."/>
            <person name="Fan W."/>
        </authorList>
    </citation>
    <scope>NUCLEOTIDE SEQUENCE</scope>
    <source>
        <strain evidence="4">WSJ</strain>
        <tissue evidence="4">Leaf</tissue>
    </source>
</reference>
<keyword evidence="1" id="KW-0479">Metal-binding</keyword>
<comment type="caution">
    <text evidence="4">The sequence shown here is derived from an EMBL/GenBank/DDBJ whole genome shotgun (WGS) entry which is preliminary data.</text>
</comment>
<dbReference type="AlphaFoldDB" id="A0AAD8NJB7"/>
<organism evidence="4 5">
    <name type="scientific">Tagetes erecta</name>
    <name type="common">African marigold</name>
    <dbReference type="NCBI Taxonomy" id="13708"/>
    <lineage>
        <taxon>Eukaryota</taxon>
        <taxon>Viridiplantae</taxon>
        <taxon>Streptophyta</taxon>
        <taxon>Embryophyta</taxon>
        <taxon>Tracheophyta</taxon>
        <taxon>Spermatophyta</taxon>
        <taxon>Magnoliopsida</taxon>
        <taxon>eudicotyledons</taxon>
        <taxon>Gunneridae</taxon>
        <taxon>Pentapetalae</taxon>
        <taxon>asterids</taxon>
        <taxon>campanulids</taxon>
        <taxon>Asterales</taxon>
        <taxon>Asteraceae</taxon>
        <taxon>Asteroideae</taxon>
        <taxon>Heliantheae alliance</taxon>
        <taxon>Tageteae</taxon>
        <taxon>Tagetes</taxon>
    </lineage>
</organism>
<dbReference type="GO" id="GO:0016705">
    <property type="term" value="F:oxidoreductase activity, acting on paired donors, with incorporation or reduction of molecular oxygen"/>
    <property type="evidence" value="ECO:0007669"/>
    <property type="project" value="InterPro"/>
</dbReference>
<dbReference type="Proteomes" id="UP001229421">
    <property type="component" value="Unassembled WGS sequence"/>
</dbReference>
<feature type="transmembrane region" description="Helical" evidence="3">
    <location>
        <begin position="6"/>
        <end position="21"/>
    </location>
</feature>